<proteinExistence type="predicted"/>
<keyword evidence="1" id="KW-0732">Signal</keyword>
<evidence type="ECO:0000256" key="1">
    <source>
        <dbReference type="SAM" id="SignalP"/>
    </source>
</evidence>
<accession>A0ABZ1UR97</accession>
<sequence>MKKIIFAATLLAASLANAGAATISSPDESLTLVTGKNSVSFGNTFANANAGDIFTDRFYFTLANDADLSINVTSTRASTDTDLILTGVSLFDAETNTAINGKRLLTGVKEYWKLTANDLIAGDYYLAVSGKTVGAGGSFAGNGVIEVSAVPEPGTGAMLLGGLAVLGVAARRRRN</sequence>
<dbReference type="NCBIfam" id="TIGR02595">
    <property type="entry name" value="PEP_CTERM"/>
    <property type="match status" value="1"/>
</dbReference>
<evidence type="ECO:0000259" key="2">
    <source>
        <dbReference type="Pfam" id="PF07589"/>
    </source>
</evidence>
<feature type="signal peptide" evidence="1">
    <location>
        <begin position="1"/>
        <end position="18"/>
    </location>
</feature>
<name>A0ABZ1UR97_9BURK</name>
<keyword evidence="4" id="KW-1185">Reference proteome</keyword>
<dbReference type="InterPro" id="IPR013424">
    <property type="entry name" value="Ice-binding_C"/>
</dbReference>
<dbReference type="Proteomes" id="UP000321323">
    <property type="component" value="Chromosome"/>
</dbReference>
<dbReference type="NCBIfam" id="NF038126">
    <property type="entry name" value="PEP_CTERM_FxDxF"/>
    <property type="match status" value="1"/>
</dbReference>
<dbReference type="EMBL" id="CP136508">
    <property type="protein sequence ID" value="WUR14835.1"/>
    <property type="molecule type" value="Genomic_DNA"/>
</dbReference>
<dbReference type="Pfam" id="PF07589">
    <property type="entry name" value="PEP-CTERM"/>
    <property type="match status" value="1"/>
</dbReference>
<evidence type="ECO:0000313" key="4">
    <source>
        <dbReference type="Proteomes" id="UP000321323"/>
    </source>
</evidence>
<protein>
    <submittedName>
        <fullName evidence="3">FxDxF family PEP-CTERM protein</fullName>
    </submittedName>
</protein>
<organism evidence="3 4">
    <name type="scientific">[Empedobacter] haloabium</name>
    <dbReference type="NCBI Taxonomy" id="592317"/>
    <lineage>
        <taxon>Bacteria</taxon>
        <taxon>Pseudomonadati</taxon>
        <taxon>Pseudomonadota</taxon>
        <taxon>Betaproteobacteria</taxon>
        <taxon>Burkholderiales</taxon>
        <taxon>Oxalobacteraceae</taxon>
        <taxon>Telluria group</taxon>
        <taxon>Telluria group incertae sedis</taxon>
    </lineage>
</organism>
<feature type="chain" id="PRO_5046763586" evidence="1">
    <location>
        <begin position="19"/>
        <end position="175"/>
    </location>
</feature>
<reference evidence="3 4" key="1">
    <citation type="journal article" date="2019" name="Int. J. Syst. Evol. Microbiol.">
        <title>The Draft Whole-Genome Sequence of the Antibiotic Producer Empedobacter haloabium ATCC 31962 Provides Indications for Its Taxonomic Reclassification.</title>
        <authorList>
            <person name="Miess H."/>
            <person name="Arlt P."/>
            <person name="Apel A.K."/>
            <person name="Weber T."/>
            <person name="Nieselt K."/>
            <person name="Hanssen F."/>
            <person name="Czemmel S."/>
            <person name="Nahnsen S."/>
            <person name="Gross H."/>
        </authorList>
    </citation>
    <scope>NUCLEOTIDE SEQUENCE [LARGE SCALE GENOMIC DNA]</scope>
    <source>
        <strain evidence="3 4">ATCC 31962</strain>
    </source>
</reference>
<dbReference type="Gene3D" id="2.60.120.380">
    <property type="match status" value="1"/>
</dbReference>
<evidence type="ECO:0000313" key="3">
    <source>
        <dbReference type="EMBL" id="WUR14835.1"/>
    </source>
</evidence>
<gene>
    <name evidence="3" type="ORF">E7V67_006915</name>
</gene>
<feature type="domain" description="Ice-binding protein C-terminal" evidence="2">
    <location>
        <begin position="149"/>
        <end position="173"/>
    </location>
</feature>